<evidence type="ECO:0000313" key="3">
    <source>
        <dbReference type="Proteomes" id="UP000499080"/>
    </source>
</evidence>
<name>A0A4Y2A3H3_ARAVE</name>
<comment type="caution">
    <text evidence="2">The sequence shown here is derived from an EMBL/GenBank/DDBJ whole genome shotgun (WGS) entry which is preliminary data.</text>
</comment>
<dbReference type="EMBL" id="BGPR01000005">
    <property type="protein sequence ID" value="GBL74263.1"/>
    <property type="molecule type" value="Genomic_DNA"/>
</dbReference>
<evidence type="ECO:0000313" key="2">
    <source>
        <dbReference type="EMBL" id="GBL74263.1"/>
    </source>
</evidence>
<dbReference type="AlphaFoldDB" id="A0A4Y2A3H3"/>
<organism evidence="2 3">
    <name type="scientific">Araneus ventricosus</name>
    <name type="common">Orbweaver spider</name>
    <name type="synonym">Epeira ventricosa</name>
    <dbReference type="NCBI Taxonomy" id="182803"/>
    <lineage>
        <taxon>Eukaryota</taxon>
        <taxon>Metazoa</taxon>
        <taxon>Ecdysozoa</taxon>
        <taxon>Arthropoda</taxon>
        <taxon>Chelicerata</taxon>
        <taxon>Arachnida</taxon>
        <taxon>Araneae</taxon>
        <taxon>Araneomorphae</taxon>
        <taxon>Entelegynae</taxon>
        <taxon>Araneoidea</taxon>
        <taxon>Araneidae</taxon>
        <taxon>Araneus</taxon>
    </lineage>
</organism>
<gene>
    <name evidence="2" type="ORF">AVEN_235263_1</name>
</gene>
<accession>A0A4Y2A3H3</accession>
<feature type="region of interest" description="Disordered" evidence="1">
    <location>
        <begin position="37"/>
        <end position="56"/>
    </location>
</feature>
<dbReference type="Proteomes" id="UP000499080">
    <property type="component" value="Unassembled WGS sequence"/>
</dbReference>
<reference evidence="2 3" key="1">
    <citation type="journal article" date="2019" name="Sci. Rep.">
        <title>Orb-weaving spider Araneus ventricosus genome elucidates the spidroin gene catalogue.</title>
        <authorList>
            <person name="Kono N."/>
            <person name="Nakamura H."/>
            <person name="Ohtoshi R."/>
            <person name="Moran D.A.P."/>
            <person name="Shinohara A."/>
            <person name="Yoshida Y."/>
            <person name="Fujiwara M."/>
            <person name="Mori M."/>
            <person name="Tomita M."/>
            <person name="Arakawa K."/>
        </authorList>
    </citation>
    <scope>NUCLEOTIDE SEQUENCE [LARGE SCALE GENOMIC DNA]</scope>
</reference>
<keyword evidence="3" id="KW-1185">Reference proteome</keyword>
<evidence type="ECO:0000256" key="1">
    <source>
        <dbReference type="SAM" id="MobiDB-lite"/>
    </source>
</evidence>
<protein>
    <submittedName>
        <fullName evidence="2">Uncharacterized protein</fullName>
    </submittedName>
</protein>
<proteinExistence type="predicted"/>
<sequence>MGILAENRFFNGKKIPAEDESETGNLDGEVVEYRDQETDSETDVEANPVHEEYSDSNSNKNVCIIHLINLKSYTIKIKVGHN</sequence>